<dbReference type="OrthoDB" id="184922at2759"/>
<reference evidence="8 9" key="1">
    <citation type="submission" date="2017-12" db="EMBL/GenBank/DDBJ databases">
        <title>Sequencing, de novo assembly and annotation of complete genome of a new Thraustochytrid species, strain FCC1311.</title>
        <authorList>
            <person name="Sedici K."/>
            <person name="Godart F."/>
            <person name="Aiese Cigliano R."/>
            <person name="Sanseverino W."/>
            <person name="Barakat M."/>
            <person name="Ortet P."/>
            <person name="Marechal E."/>
            <person name="Cagnac O."/>
            <person name="Amato A."/>
        </authorList>
    </citation>
    <scope>NUCLEOTIDE SEQUENCE [LARGE SCALE GENOMIC DNA]</scope>
</reference>
<evidence type="ECO:0000256" key="1">
    <source>
        <dbReference type="ARBA" id="ARBA00022679"/>
    </source>
</evidence>
<dbReference type="Proteomes" id="UP000241890">
    <property type="component" value="Unassembled WGS sequence"/>
</dbReference>
<dbReference type="InterPro" id="IPR000719">
    <property type="entry name" value="Prot_kinase_dom"/>
</dbReference>
<gene>
    <name evidence="8" type="ORF">FCC1311_075762</name>
</gene>
<dbReference type="EMBL" id="BEYU01000095">
    <property type="protein sequence ID" value="GBG31352.1"/>
    <property type="molecule type" value="Genomic_DNA"/>
</dbReference>
<keyword evidence="2 5" id="KW-0547">Nucleotide-binding</keyword>
<protein>
    <submittedName>
        <fullName evidence="8">Protein kinase, putative</fullName>
    </submittedName>
</protein>
<feature type="region of interest" description="Disordered" evidence="6">
    <location>
        <begin position="54"/>
        <end position="76"/>
    </location>
</feature>
<dbReference type="InParanoid" id="A0A2R5GKB5"/>
<comment type="caution">
    <text evidence="8">The sequence shown here is derived from an EMBL/GenBank/DDBJ whole genome shotgun (WGS) entry which is preliminary data.</text>
</comment>
<dbReference type="PROSITE" id="PS00107">
    <property type="entry name" value="PROTEIN_KINASE_ATP"/>
    <property type="match status" value="1"/>
</dbReference>
<keyword evidence="4 5" id="KW-0067">ATP-binding</keyword>
<evidence type="ECO:0000256" key="6">
    <source>
        <dbReference type="SAM" id="MobiDB-lite"/>
    </source>
</evidence>
<dbReference type="InterPro" id="IPR051681">
    <property type="entry name" value="Ser/Thr_Kinases-Pseudokinases"/>
</dbReference>
<dbReference type="InterPro" id="IPR008271">
    <property type="entry name" value="Ser/Thr_kinase_AS"/>
</dbReference>
<evidence type="ECO:0000256" key="4">
    <source>
        <dbReference type="ARBA" id="ARBA00022840"/>
    </source>
</evidence>
<name>A0A2R5GKB5_9STRA</name>
<keyword evidence="1" id="KW-0808">Transferase</keyword>
<dbReference type="PANTHER" id="PTHR44329">
    <property type="entry name" value="SERINE/THREONINE-PROTEIN KINASE TNNI3K-RELATED"/>
    <property type="match status" value="1"/>
</dbReference>
<dbReference type="InterPro" id="IPR011009">
    <property type="entry name" value="Kinase-like_dom_sf"/>
</dbReference>
<feature type="compositionally biased region" description="Basic and acidic residues" evidence="6">
    <location>
        <begin position="67"/>
        <end position="76"/>
    </location>
</feature>
<dbReference type="SMART" id="SM00220">
    <property type="entry name" value="S_TKc"/>
    <property type="match status" value="1"/>
</dbReference>
<dbReference type="Pfam" id="PF00069">
    <property type="entry name" value="Pkinase"/>
    <property type="match status" value="1"/>
</dbReference>
<feature type="binding site" evidence="5">
    <location>
        <position position="110"/>
    </location>
    <ligand>
        <name>ATP</name>
        <dbReference type="ChEBI" id="CHEBI:30616"/>
    </ligand>
</feature>
<dbReference type="InterPro" id="IPR017441">
    <property type="entry name" value="Protein_kinase_ATP_BS"/>
</dbReference>
<dbReference type="PROSITE" id="PS00108">
    <property type="entry name" value="PROTEIN_KINASE_ST"/>
    <property type="match status" value="1"/>
</dbReference>
<feature type="compositionally biased region" description="Polar residues" evidence="6">
    <location>
        <begin position="463"/>
        <end position="476"/>
    </location>
</feature>
<dbReference type="PROSITE" id="PS50011">
    <property type="entry name" value="PROTEIN_KINASE_DOM"/>
    <property type="match status" value="1"/>
</dbReference>
<dbReference type="GO" id="GO:0004674">
    <property type="term" value="F:protein serine/threonine kinase activity"/>
    <property type="evidence" value="ECO:0007669"/>
    <property type="project" value="TreeGrafter"/>
</dbReference>
<evidence type="ECO:0000313" key="8">
    <source>
        <dbReference type="EMBL" id="GBG31352.1"/>
    </source>
</evidence>
<dbReference type="GO" id="GO:0005524">
    <property type="term" value="F:ATP binding"/>
    <property type="evidence" value="ECO:0007669"/>
    <property type="project" value="UniProtKB-UniRule"/>
</dbReference>
<evidence type="ECO:0000256" key="5">
    <source>
        <dbReference type="PROSITE-ProRule" id="PRU10141"/>
    </source>
</evidence>
<dbReference type="PANTHER" id="PTHR44329:SF288">
    <property type="entry name" value="MITOGEN-ACTIVATED PROTEIN KINASE KINASE KINASE 20"/>
    <property type="match status" value="1"/>
</dbReference>
<organism evidence="8 9">
    <name type="scientific">Hondaea fermentalgiana</name>
    <dbReference type="NCBI Taxonomy" id="2315210"/>
    <lineage>
        <taxon>Eukaryota</taxon>
        <taxon>Sar</taxon>
        <taxon>Stramenopiles</taxon>
        <taxon>Bigyra</taxon>
        <taxon>Labyrinthulomycetes</taxon>
        <taxon>Thraustochytrida</taxon>
        <taxon>Thraustochytriidae</taxon>
        <taxon>Hondaea</taxon>
    </lineage>
</organism>
<keyword evidence="9" id="KW-1185">Reference proteome</keyword>
<dbReference type="Gene3D" id="1.10.510.10">
    <property type="entry name" value="Transferase(Phosphotransferase) domain 1"/>
    <property type="match status" value="1"/>
</dbReference>
<dbReference type="SUPFAM" id="SSF56112">
    <property type="entry name" value="Protein kinase-like (PK-like)"/>
    <property type="match status" value="1"/>
</dbReference>
<accession>A0A2R5GKB5</accession>
<keyword evidence="3 8" id="KW-0418">Kinase</keyword>
<proteinExistence type="predicted"/>
<feature type="domain" description="Protein kinase" evidence="7">
    <location>
        <begin position="83"/>
        <end position="374"/>
    </location>
</feature>
<evidence type="ECO:0000256" key="2">
    <source>
        <dbReference type="ARBA" id="ARBA00022741"/>
    </source>
</evidence>
<sequence length="510" mass="56913">MKAVRRARRRKLEEHRAILESLGVGSKREVISTSCCGLCTCVWLHDDDDDDDDKEGGLFDTSQTAQLRDESSEENYRVDPDKLSLGKLLGQGGNGCVFVGSYYGYPVAVKEMLSDVRFSEAEEADLQASLRGATFEERERARDEKFNQEFAREFNNLRKLRHPNIVDMYGTAIIENDVTHSFRRLLVMELCACSMRDMLRDTNAIVPMATALSWARQVAAGLLSVHSHGLIHFDIKPANVLIDMGGRAKVADLGIARQTKLSTPSSLTFHNDLRIGTPSYMAPELLRGDISRISNRVDVYSFAILLWEVLHRDRPHPDWTLPELFREVAGNKMRPAIEPDIPQGFQVLLQRCWHENPDERPTTQQLLAALEALVPDEVPRLVTTHREADPSDAEAFCVWDPEARTFLGDALFHAQQPNGCLFIEFEDGQPPLDNVDGRNIVLVRELEPDVLAPQAERTIVQNVETSLQGDSNTSSKVPAPETSHAKDNASDHGSAPDAMSNDPSHSVAIV</sequence>
<evidence type="ECO:0000313" key="9">
    <source>
        <dbReference type="Proteomes" id="UP000241890"/>
    </source>
</evidence>
<evidence type="ECO:0000259" key="7">
    <source>
        <dbReference type="PROSITE" id="PS50011"/>
    </source>
</evidence>
<dbReference type="AlphaFoldDB" id="A0A2R5GKB5"/>
<dbReference type="Gene3D" id="3.30.200.20">
    <property type="entry name" value="Phosphorylase Kinase, domain 1"/>
    <property type="match status" value="2"/>
</dbReference>
<feature type="region of interest" description="Disordered" evidence="6">
    <location>
        <begin position="463"/>
        <end position="510"/>
    </location>
</feature>
<evidence type="ECO:0000256" key="3">
    <source>
        <dbReference type="ARBA" id="ARBA00022777"/>
    </source>
</evidence>